<dbReference type="PANTHER" id="PTHR20914">
    <property type="entry name" value="LY6/PLAUR DOMAIN-CONTAINING PROTEIN 8"/>
    <property type="match status" value="1"/>
</dbReference>
<proteinExistence type="predicted"/>
<evidence type="ECO:0000256" key="2">
    <source>
        <dbReference type="ARBA" id="ARBA00022525"/>
    </source>
</evidence>
<dbReference type="EMBL" id="JADWDJ010000011">
    <property type="protein sequence ID" value="KAG5273184.1"/>
    <property type="molecule type" value="Genomic_DNA"/>
</dbReference>
<name>A0AAV6GDJ0_9TELE</name>
<protein>
    <recommendedName>
        <fullName evidence="4">UPAR/Ly6 domain-containing protein</fullName>
    </recommendedName>
</protein>
<feature type="chain" id="PRO_5043462103" description="UPAR/Ly6 domain-containing protein" evidence="3">
    <location>
        <begin position="26"/>
        <end position="217"/>
    </location>
</feature>
<reference evidence="5" key="1">
    <citation type="submission" date="2020-10" db="EMBL/GenBank/DDBJ databases">
        <title>Chromosome-scale genome assembly of the Allis shad, Alosa alosa.</title>
        <authorList>
            <person name="Margot Z."/>
            <person name="Christophe K."/>
            <person name="Cabau C."/>
            <person name="Louis A."/>
            <person name="Berthelot C."/>
            <person name="Parey E."/>
            <person name="Roest Crollius H."/>
            <person name="Montfort J."/>
            <person name="Robinson-Rechavi M."/>
            <person name="Bucao C."/>
            <person name="Bouchez O."/>
            <person name="Gislard M."/>
            <person name="Lluch J."/>
            <person name="Milhes M."/>
            <person name="Lampietro C."/>
            <person name="Lopez Roques C."/>
            <person name="Donnadieu C."/>
            <person name="Braasch I."/>
            <person name="Desvignes T."/>
            <person name="Postlethwait J."/>
            <person name="Bobe J."/>
            <person name="Guiguen Y."/>
        </authorList>
    </citation>
    <scope>NUCLEOTIDE SEQUENCE</scope>
    <source>
        <strain evidence="5">M-15738</strain>
        <tissue evidence="5">Blood</tissue>
    </source>
</reference>
<keyword evidence="6" id="KW-1185">Reference proteome</keyword>
<dbReference type="InterPro" id="IPR045860">
    <property type="entry name" value="Snake_toxin-like_sf"/>
</dbReference>
<evidence type="ECO:0000259" key="4">
    <source>
        <dbReference type="SMART" id="SM00134"/>
    </source>
</evidence>
<evidence type="ECO:0000256" key="1">
    <source>
        <dbReference type="ARBA" id="ARBA00004613"/>
    </source>
</evidence>
<keyword evidence="3" id="KW-0732">Signal</keyword>
<dbReference type="InterPro" id="IPR016054">
    <property type="entry name" value="LY6_UPA_recep-like"/>
</dbReference>
<keyword evidence="2" id="KW-0964">Secreted</keyword>
<sequence length="217" mass="22898">MVAQIKMTLHISLTLLGMLCSQAAGLICNMCIPNASGLCTETNVSCPEGVCSGVTAGAYTAGVKLHGTAIRNCVPFDQCLNASVNFGIAKIVLNTNCCSTDNCNTKMPPEVTLNTPNGNRCFTCNEDCYETLTCVGDEDHCIKANTNENGQKITLKGCATSTVCQGKMADQLQDLAFGLECCKGDLCNSAWRTSGSSLAPLLGSLTCGLFLLRHLLH</sequence>
<dbReference type="PANTHER" id="PTHR20914:SF9">
    <property type="entry name" value="COILED, ISOFORM A"/>
    <property type="match status" value="1"/>
</dbReference>
<feature type="domain" description="UPAR/Ly6" evidence="4">
    <location>
        <begin position="26"/>
        <end position="118"/>
    </location>
</feature>
<dbReference type="GO" id="GO:0005576">
    <property type="term" value="C:extracellular region"/>
    <property type="evidence" value="ECO:0007669"/>
    <property type="project" value="UniProtKB-SubCell"/>
</dbReference>
<organism evidence="5 6">
    <name type="scientific">Alosa alosa</name>
    <name type="common">allis shad</name>
    <dbReference type="NCBI Taxonomy" id="278164"/>
    <lineage>
        <taxon>Eukaryota</taxon>
        <taxon>Metazoa</taxon>
        <taxon>Chordata</taxon>
        <taxon>Craniata</taxon>
        <taxon>Vertebrata</taxon>
        <taxon>Euteleostomi</taxon>
        <taxon>Actinopterygii</taxon>
        <taxon>Neopterygii</taxon>
        <taxon>Teleostei</taxon>
        <taxon>Clupei</taxon>
        <taxon>Clupeiformes</taxon>
        <taxon>Clupeoidei</taxon>
        <taxon>Clupeidae</taxon>
        <taxon>Alosa</taxon>
    </lineage>
</organism>
<comment type="caution">
    <text evidence="5">The sequence shown here is derived from an EMBL/GenBank/DDBJ whole genome shotgun (WGS) entry which is preliminary data.</text>
</comment>
<evidence type="ECO:0000313" key="6">
    <source>
        <dbReference type="Proteomes" id="UP000823561"/>
    </source>
</evidence>
<dbReference type="Gene3D" id="2.10.60.10">
    <property type="entry name" value="CD59"/>
    <property type="match status" value="2"/>
</dbReference>
<dbReference type="Proteomes" id="UP000823561">
    <property type="component" value="Chromosome 11"/>
</dbReference>
<dbReference type="InterPro" id="IPR050918">
    <property type="entry name" value="CNF-like_PLA2_Inhibitor"/>
</dbReference>
<feature type="domain" description="UPAR/Ly6" evidence="4">
    <location>
        <begin position="120"/>
        <end position="201"/>
    </location>
</feature>
<dbReference type="Pfam" id="PF00021">
    <property type="entry name" value="UPAR_LY6"/>
    <property type="match status" value="2"/>
</dbReference>
<accession>A0AAV6GDJ0</accession>
<dbReference type="AlphaFoldDB" id="A0AAV6GDJ0"/>
<gene>
    <name evidence="5" type="ORF">AALO_G00148590</name>
</gene>
<evidence type="ECO:0000313" key="5">
    <source>
        <dbReference type="EMBL" id="KAG5273184.1"/>
    </source>
</evidence>
<feature type="signal peptide" evidence="3">
    <location>
        <begin position="1"/>
        <end position="25"/>
    </location>
</feature>
<comment type="subcellular location">
    <subcellularLocation>
        <location evidence="1">Secreted</location>
    </subcellularLocation>
</comment>
<dbReference type="SUPFAM" id="SSF57302">
    <property type="entry name" value="Snake toxin-like"/>
    <property type="match status" value="2"/>
</dbReference>
<evidence type="ECO:0000256" key="3">
    <source>
        <dbReference type="SAM" id="SignalP"/>
    </source>
</evidence>
<dbReference type="SMART" id="SM00134">
    <property type="entry name" value="LU"/>
    <property type="match status" value="2"/>
</dbReference>